<feature type="binding site" evidence="7">
    <location>
        <begin position="132"/>
        <end position="135"/>
    </location>
    <ligand>
        <name>4-CDP-2-C-methyl-D-erythritol 2-phosphate</name>
        <dbReference type="ChEBI" id="CHEBI:57919"/>
    </ligand>
</feature>
<keyword evidence="4 7" id="KW-0479">Metal-binding</keyword>
<evidence type="ECO:0000259" key="9">
    <source>
        <dbReference type="Pfam" id="PF02542"/>
    </source>
</evidence>
<dbReference type="InterPro" id="IPR036571">
    <property type="entry name" value="MECDP_synthase_sf"/>
</dbReference>
<dbReference type="RefSeq" id="WP_023437059.1">
    <property type="nucleotide sequence ID" value="NZ_CASHSW010000013.1"/>
</dbReference>
<gene>
    <name evidence="7" type="primary">ispF</name>
    <name evidence="10" type="ORF">DP131_00845</name>
</gene>
<keyword evidence="5 7" id="KW-0414">Isoprene biosynthesis</keyword>
<protein>
    <recommendedName>
        <fullName evidence="3 7">2-C-methyl-D-erythritol 2,4-cyclodiphosphate synthase</fullName>
        <shortName evidence="7">MECDP-synthase</shortName>
        <shortName evidence="7">MECPP-synthase</shortName>
        <shortName evidence="7">MECPS</shortName>
        <ecNumber evidence="3 7">4.6.1.12</ecNumber>
    </recommendedName>
</protein>
<evidence type="ECO:0000256" key="3">
    <source>
        <dbReference type="ARBA" id="ARBA00012579"/>
    </source>
</evidence>
<feature type="domain" description="2-C-methyl-D-erythritol 2,4-cyclodiphosphate synthase" evidence="9">
    <location>
        <begin position="1"/>
        <end position="154"/>
    </location>
</feature>
<evidence type="ECO:0000256" key="4">
    <source>
        <dbReference type="ARBA" id="ARBA00022723"/>
    </source>
</evidence>
<feature type="binding site" evidence="7">
    <location>
        <position position="8"/>
    </location>
    <ligand>
        <name>a divalent metal cation</name>
        <dbReference type="ChEBI" id="CHEBI:60240"/>
    </ligand>
</feature>
<dbReference type="PANTHER" id="PTHR43181">
    <property type="entry name" value="2-C-METHYL-D-ERYTHRITOL 2,4-CYCLODIPHOSPHATE SYNTHASE, CHLOROPLASTIC"/>
    <property type="match status" value="1"/>
</dbReference>
<dbReference type="Gene3D" id="3.30.1330.50">
    <property type="entry name" value="2-C-methyl-D-erythritol 2,4-cyclodiphosphate synthase"/>
    <property type="match status" value="1"/>
</dbReference>
<evidence type="ECO:0000256" key="6">
    <source>
        <dbReference type="ARBA" id="ARBA00023239"/>
    </source>
</evidence>
<dbReference type="CDD" id="cd00554">
    <property type="entry name" value="MECDP_synthase"/>
    <property type="match status" value="1"/>
</dbReference>
<feature type="binding site" evidence="7">
    <location>
        <position position="10"/>
    </location>
    <ligand>
        <name>a divalent metal cation</name>
        <dbReference type="ChEBI" id="CHEBI:60240"/>
    </ligand>
</feature>
<comment type="cofactor">
    <cofactor evidence="7">
        <name>a divalent metal cation</name>
        <dbReference type="ChEBI" id="CHEBI:60240"/>
    </cofactor>
    <text evidence="7">Binds 1 divalent metal cation per subunit.</text>
</comment>
<accession>A0ABY0EWE0</accession>
<comment type="catalytic activity">
    <reaction evidence="1 7 8">
        <text>4-CDP-2-C-methyl-D-erythritol 2-phosphate = 2-C-methyl-D-erythritol 2,4-cyclic diphosphate + CMP</text>
        <dbReference type="Rhea" id="RHEA:23864"/>
        <dbReference type="ChEBI" id="CHEBI:57919"/>
        <dbReference type="ChEBI" id="CHEBI:58483"/>
        <dbReference type="ChEBI" id="CHEBI:60377"/>
        <dbReference type="EC" id="4.6.1.12"/>
    </reaction>
</comment>
<dbReference type="HAMAP" id="MF_00107">
    <property type="entry name" value="IspF"/>
    <property type="match status" value="1"/>
</dbReference>
<dbReference type="EMBL" id="QMAU01000012">
    <property type="protein sequence ID" value="RXI58466.1"/>
    <property type="molecule type" value="Genomic_DNA"/>
</dbReference>
<evidence type="ECO:0000256" key="8">
    <source>
        <dbReference type="RuleBase" id="RU004395"/>
    </source>
</evidence>
<dbReference type="InterPro" id="IPR003526">
    <property type="entry name" value="MECDP_synthase"/>
</dbReference>
<feature type="binding site" evidence="7">
    <location>
        <begin position="8"/>
        <end position="10"/>
    </location>
    <ligand>
        <name>4-CDP-2-C-methyl-D-erythritol 2-phosphate</name>
        <dbReference type="ChEBI" id="CHEBI:57919"/>
    </ligand>
</feature>
<comment type="function">
    <text evidence="7">Involved in the biosynthesis of isopentenyl diphosphate (IPP) and dimethylallyl diphosphate (DMAPP), two major building blocks of isoprenoid compounds. Catalyzes the conversion of 4-diphosphocytidyl-2-C-methyl-D-erythritol 2-phosphate (CDP-ME2P) to 2-C-methyl-D-erythritol 2,4-cyclodiphosphate (ME-CPP) with a corresponding release of cytidine 5-monophosphate (CMP).</text>
</comment>
<feature type="binding site" evidence="7">
    <location>
        <begin position="61"/>
        <end position="65"/>
    </location>
    <ligand>
        <name>4-CDP-2-C-methyl-D-erythritol 2-phosphate</name>
        <dbReference type="ChEBI" id="CHEBI:57919"/>
    </ligand>
</feature>
<comment type="subunit">
    <text evidence="7">Homotrimer.</text>
</comment>
<dbReference type="Proteomes" id="UP000290273">
    <property type="component" value="Unassembled WGS sequence"/>
</dbReference>
<organism evidence="10 11">
    <name type="scientific">Clostridium tetani</name>
    <dbReference type="NCBI Taxonomy" id="1513"/>
    <lineage>
        <taxon>Bacteria</taxon>
        <taxon>Bacillati</taxon>
        <taxon>Bacillota</taxon>
        <taxon>Clostridia</taxon>
        <taxon>Eubacteriales</taxon>
        <taxon>Clostridiaceae</taxon>
        <taxon>Clostridium</taxon>
    </lineage>
</organism>
<name>A0ABY0EWE0_CLOTA</name>
<feature type="site" description="Transition state stabilizer" evidence="7">
    <location>
        <position position="133"/>
    </location>
</feature>
<proteinExistence type="inferred from homology"/>
<feature type="site" description="Transition state stabilizer" evidence="7">
    <location>
        <position position="34"/>
    </location>
</feature>
<comment type="pathway">
    <text evidence="2 7">Isoprenoid biosynthesis; isopentenyl diphosphate biosynthesis via DXP pathway; isopentenyl diphosphate from 1-deoxy-D-xylulose 5-phosphate: step 4/6.</text>
</comment>
<feature type="binding site" evidence="7">
    <location>
        <position position="142"/>
    </location>
    <ligand>
        <name>4-CDP-2-C-methyl-D-erythritol 2-phosphate</name>
        <dbReference type="ChEBI" id="CHEBI:57919"/>
    </ligand>
</feature>
<dbReference type="InterPro" id="IPR020555">
    <property type="entry name" value="MECDP_synthase_CS"/>
</dbReference>
<dbReference type="EC" id="4.6.1.12" evidence="3 7"/>
<comment type="similarity">
    <text evidence="7 8">Belongs to the IspF family.</text>
</comment>
<evidence type="ECO:0000313" key="11">
    <source>
        <dbReference type="Proteomes" id="UP000290273"/>
    </source>
</evidence>
<dbReference type="SUPFAM" id="SSF69765">
    <property type="entry name" value="IpsF-like"/>
    <property type="match status" value="1"/>
</dbReference>
<dbReference type="NCBIfam" id="TIGR00151">
    <property type="entry name" value="ispF"/>
    <property type="match status" value="1"/>
</dbReference>
<dbReference type="PANTHER" id="PTHR43181:SF1">
    <property type="entry name" value="2-C-METHYL-D-ERYTHRITOL 2,4-CYCLODIPHOSPHATE SYNTHASE, CHLOROPLASTIC"/>
    <property type="match status" value="1"/>
</dbReference>
<evidence type="ECO:0000256" key="5">
    <source>
        <dbReference type="ARBA" id="ARBA00023229"/>
    </source>
</evidence>
<dbReference type="PROSITE" id="PS01350">
    <property type="entry name" value="ISPF"/>
    <property type="match status" value="1"/>
</dbReference>
<comment type="caution">
    <text evidence="10">The sequence shown here is derived from an EMBL/GenBank/DDBJ whole genome shotgun (WGS) entry which is preliminary data.</text>
</comment>
<feature type="binding site" evidence="7">
    <location>
        <position position="42"/>
    </location>
    <ligand>
        <name>a divalent metal cation</name>
        <dbReference type="ChEBI" id="CHEBI:60240"/>
    </ligand>
</feature>
<feature type="binding site" evidence="7">
    <location>
        <position position="139"/>
    </location>
    <ligand>
        <name>4-CDP-2-C-methyl-D-erythritol 2-phosphate</name>
        <dbReference type="ChEBI" id="CHEBI:57919"/>
    </ligand>
</feature>
<reference evidence="10 11" key="1">
    <citation type="submission" date="2018-06" db="EMBL/GenBank/DDBJ databases">
        <title>Genome conservation of Clostridium tetani.</title>
        <authorList>
            <person name="Bruggemann H."/>
            <person name="Popoff M.R."/>
        </authorList>
    </citation>
    <scope>NUCLEOTIDE SEQUENCE [LARGE SCALE GENOMIC DNA]</scope>
    <source>
        <strain evidence="10 11">63.05</strain>
    </source>
</reference>
<evidence type="ECO:0000256" key="2">
    <source>
        <dbReference type="ARBA" id="ARBA00004709"/>
    </source>
</evidence>
<feature type="binding site" evidence="7">
    <location>
        <begin position="100"/>
        <end position="106"/>
    </location>
    <ligand>
        <name>4-CDP-2-C-methyl-D-erythritol 2-phosphate</name>
        <dbReference type="ChEBI" id="CHEBI:57919"/>
    </ligand>
</feature>
<dbReference type="Pfam" id="PF02542">
    <property type="entry name" value="YgbB"/>
    <property type="match status" value="1"/>
</dbReference>
<dbReference type="GO" id="GO:0008685">
    <property type="term" value="F:2-C-methyl-D-erythritol 2,4-cyclodiphosphate synthase activity"/>
    <property type="evidence" value="ECO:0007669"/>
    <property type="project" value="UniProtKB-EC"/>
</dbReference>
<evidence type="ECO:0000313" key="10">
    <source>
        <dbReference type="EMBL" id="RXI58466.1"/>
    </source>
</evidence>
<evidence type="ECO:0000256" key="1">
    <source>
        <dbReference type="ARBA" id="ARBA00000200"/>
    </source>
</evidence>
<feature type="binding site" evidence="7">
    <location>
        <begin position="56"/>
        <end position="58"/>
    </location>
    <ligand>
        <name>4-CDP-2-C-methyl-D-erythritol 2-phosphate</name>
        <dbReference type="ChEBI" id="CHEBI:57919"/>
    </ligand>
</feature>
<sequence length="158" mass="17356">MRVGIGYDVHKLVDGRDLIIGGEKIPFEKGLLGHSDADVLCHAIGDSILGAAALGDIGRHFPDTDTRYKGYSSLKLLEEIKGIINEKGYYIINIDSTIIAQKPKMLPYINNMKKNISKVLDISIEDINIKATTEEELGFTGKELGIKAQSICLLNKNI</sequence>
<feature type="binding site" evidence="7">
    <location>
        <begin position="34"/>
        <end position="35"/>
    </location>
    <ligand>
        <name>4-CDP-2-C-methyl-D-erythritol 2-phosphate</name>
        <dbReference type="ChEBI" id="CHEBI:57919"/>
    </ligand>
</feature>
<keyword evidence="6 7" id="KW-0456">Lyase</keyword>
<evidence type="ECO:0000256" key="7">
    <source>
        <dbReference type="HAMAP-Rule" id="MF_00107"/>
    </source>
</evidence>